<evidence type="ECO:0000313" key="4">
    <source>
        <dbReference type="EMBL" id="PZP89289.1"/>
    </source>
</evidence>
<feature type="domain" description="DUF3152" evidence="3">
    <location>
        <begin position="133"/>
        <end position="341"/>
    </location>
</feature>
<comment type="caution">
    <text evidence="4">The sequence shown here is derived from an EMBL/GenBank/DDBJ whole genome shotgun (WGS) entry which is preliminary data.</text>
</comment>
<dbReference type="Pfam" id="PF11350">
    <property type="entry name" value="DUF3152"/>
    <property type="match status" value="1"/>
</dbReference>
<protein>
    <recommendedName>
        <fullName evidence="3">DUF3152 domain-containing protein</fullName>
    </recommendedName>
</protein>
<evidence type="ECO:0000256" key="2">
    <source>
        <dbReference type="SAM" id="Phobius"/>
    </source>
</evidence>
<keyword evidence="2" id="KW-0472">Membrane</keyword>
<feature type="compositionally biased region" description="Low complexity" evidence="1">
    <location>
        <begin position="12"/>
        <end position="24"/>
    </location>
</feature>
<dbReference type="Proteomes" id="UP000248606">
    <property type="component" value="Unassembled WGS sequence"/>
</dbReference>
<dbReference type="AlphaFoldDB" id="A0A2W5KIP2"/>
<evidence type="ECO:0000313" key="5">
    <source>
        <dbReference type="Proteomes" id="UP000248606"/>
    </source>
</evidence>
<keyword evidence="2" id="KW-1133">Transmembrane helix</keyword>
<dbReference type="InterPro" id="IPR022603">
    <property type="entry name" value="DUF3152"/>
</dbReference>
<dbReference type="EMBL" id="QFOZ01000003">
    <property type="protein sequence ID" value="PZP89289.1"/>
    <property type="molecule type" value="Genomic_DNA"/>
</dbReference>
<name>A0A2W5KIP2_9ACTN</name>
<feature type="compositionally biased region" description="Basic and acidic residues" evidence="1">
    <location>
        <begin position="1"/>
        <end position="11"/>
    </location>
</feature>
<feature type="region of interest" description="Disordered" evidence="1">
    <location>
        <begin position="61"/>
        <end position="80"/>
    </location>
</feature>
<keyword evidence="2" id="KW-0812">Transmembrane</keyword>
<proteinExistence type="predicted"/>
<evidence type="ECO:0000256" key="1">
    <source>
        <dbReference type="SAM" id="MobiDB-lite"/>
    </source>
</evidence>
<organism evidence="4 5">
    <name type="scientific">Lawsonella clevelandensis</name>
    <dbReference type="NCBI Taxonomy" id="1528099"/>
    <lineage>
        <taxon>Bacteria</taxon>
        <taxon>Bacillati</taxon>
        <taxon>Actinomycetota</taxon>
        <taxon>Actinomycetes</taxon>
        <taxon>Mycobacteriales</taxon>
        <taxon>Lawsonellaceae</taxon>
        <taxon>Lawsonella</taxon>
    </lineage>
</organism>
<feature type="region of interest" description="Disordered" evidence="1">
    <location>
        <begin position="336"/>
        <end position="358"/>
    </location>
</feature>
<reference evidence="4 5" key="1">
    <citation type="submission" date="2017-08" db="EMBL/GenBank/DDBJ databases">
        <title>Infants hospitalized years apart are colonized by the same room-sourced microbial strains.</title>
        <authorList>
            <person name="Brooks B."/>
            <person name="Olm M.R."/>
            <person name="Firek B.A."/>
            <person name="Baker R."/>
            <person name="Thomas B.C."/>
            <person name="Morowitz M.J."/>
            <person name="Banfield J.F."/>
        </authorList>
    </citation>
    <scope>NUCLEOTIDE SEQUENCE [LARGE SCALE GENOMIC DNA]</scope>
    <source>
        <strain evidence="4">S2_006_000_R1_57</strain>
    </source>
</reference>
<accession>A0A2W5KIP2</accession>
<gene>
    <name evidence="4" type="ORF">DI579_03585</name>
</gene>
<feature type="region of interest" description="Disordered" evidence="1">
    <location>
        <begin position="1"/>
        <end position="24"/>
    </location>
</feature>
<evidence type="ECO:0000259" key="3">
    <source>
        <dbReference type="Pfam" id="PF11350"/>
    </source>
</evidence>
<dbReference type="SUPFAM" id="SSF55486">
    <property type="entry name" value="Metalloproteases ('zincins'), catalytic domain"/>
    <property type="match status" value="1"/>
</dbReference>
<feature type="transmembrane region" description="Helical" evidence="2">
    <location>
        <begin position="34"/>
        <end position="55"/>
    </location>
</feature>
<sequence>MDLMSRKHSDGSHNASDPSAAHSSAAQHAHRSGLWLVGGTLLALLAIVIIIVGIVKAVKPSSPATHNEASSTSTSSSIHLSDPALKPIVDEAALPAGKPYTEQGTGTFTVQPLHTKPNLESSMNATPGLGNPNSIGDAVSAATLGSDAIPYTIDVEDGINASSYGGNDVFTWWVHSALGDPRGWTSGGKRSFHHFDKAGLQVLKKETTGVGAELYKNTIHFTLATPLTTRKLCGYTLPVETSCWSPQTRRVVINLARFVRGVATYPHDVAGYRYYLINHELGHALGFGHEVCTASGSPAPIMMQQTITLRNHDIAVLEPNLSTTTDFAIENTCRPNPWPNPENVAASQLPELPLSETH</sequence>